<accession>X1FZY3</accession>
<protein>
    <submittedName>
        <fullName evidence="2">Uncharacterized protein</fullName>
    </submittedName>
</protein>
<keyword evidence="1" id="KW-0472">Membrane</keyword>
<organism evidence="2">
    <name type="scientific">marine sediment metagenome</name>
    <dbReference type="NCBI Taxonomy" id="412755"/>
    <lineage>
        <taxon>unclassified sequences</taxon>
        <taxon>metagenomes</taxon>
        <taxon>ecological metagenomes</taxon>
    </lineage>
</organism>
<sequence length="108" mass="11256">GVLYSVRSTKASDLRTDIKKYKDEGGSTTDQSRLEKRWEGIGLLDTLTVVSGGLGLAAAGAGLFLYLTGDDPGRYDVQSSADLEEGSGAGALSWLTSVAWAPTGITLT</sequence>
<feature type="non-terminal residue" evidence="2">
    <location>
        <position position="108"/>
    </location>
</feature>
<feature type="non-terminal residue" evidence="2">
    <location>
        <position position="1"/>
    </location>
</feature>
<keyword evidence="1" id="KW-0812">Transmembrane</keyword>
<comment type="caution">
    <text evidence="2">The sequence shown here is derived from an EMBL/GenBank/DDBJ whole genome shotgun (WGS) entry which is preliminary data.</text>
</comment>
<name>X1FZY3_9ZZZZ</name>
<proteinExistence type="predicted"/>
<gene>
    <name evidence="2" type="ORF">S03H2_26415</name>
</gene>
<dbReference type="EMBL" id="BARU01015309">
    <property type="protein sequence ID" value="GAH50547.1"/>
    <property type="molecule type" value="Genomic_DNA"/>
</dbReference>
<evidence type="ECO:0000256" key="1">
    <source>
        <dbReference type="SAM" id="Phobius"/>
    </source>
</evidence>
<dbReference type="AlphaFoldDB" id="X1FZY3"/>
<keyword evidence="1" id="KW-1133">Transmembrane helix</keyword>
<reference evidence="2" key="1">
    <citation type="journal article" date="2014" name="Front. Microbiol.">
        <title>High frequency of phylogenetically diverse reductive dehalogenase-homologous genes in deep subseafloor sedimentary metagenomes.</title>
        <authorList>
            <person name="Kawai M."/>
            <person name="Futagami T."/>
            <person name="Toyoda A."/>
            <person name="Takaki Y."/>
            <person name="Nishi S."/>
            <person name="Hori S."/>
            <person name="Arai W."/>
            <person name="Tsubouchi T."/>
            <person name="Morono Y."/>
            <person name="Uchiyama I."/>
            <person name="Ito T."/>
            <person name="Fujiyama A."/>
            <person name="Inagaki F."/>
            <person name="Takami H."/>
        </authorList>
    </citation>
    <scope>NUCLEOTIDE SEQUENCE</scope>
    <source>
        <strain evidence="2">Expedition CK06-06</strain>
    </source>
</reference>
<evidence type="ECO:0000313" key="2">
    <source>
        <dbReference type="EMBL" id="GAH50547.1"/>
    </source>
</evidence>
<feature type="transmembrane region" description="Helical" evidence="1">
    <location>
        <begin position="43"/>
        <end position="67"/>
    </location>
</feature>